<keyword evidence="11" id="KW-1185">Reference proteome</keyword>
<evidence type="ECO:0000256" key="8">
    <source>
        <dbReference type="RuleBase" id="RU363032"/>
    </source>
</evidence>
<dbReference type="PROSITE" id="PS50928">
    <property type="entry name" value="ABC_TM1"/>
    <property type="match status" value="1"/>
</dbReference>
<dbReference type="GO" id="GO:0005886">
    <property type="term" value="C:plasma membrane"/>
    <property type="evidence" value="ECO:0007669"/>
    <property type="project" value="UniProtKB-SubCell"/>
</dbReference>
<feature type="transmembrane region" description="Helical" evidence="8">
    <location>
        <begin position="124"/>
        <end position="147"/>
    </location>
</feature>
<comment type="subcellular location">
    <subcellularLocation>
        <location evidence="1 8">Cell membrane</location>
        <topology evidence="1 8">Multi-pass membrane protein</topology>
    </subcellularLocation>
</comment>
<organism evidence="10 11">
    <name type="scientific">Leucobacter weissii</name>
    <dbReference type="NCBI Taxonomy" id="1983706"/>
    <lineage>
        <taxon>Bacteria</taxon>
        <taxon>Bacillati</taxon>
        <taxon>Actinomycetota</taxon>
        <taxon>Actinomycetes</taxon>
        <taxon>Micrococcales</taxon>
        <taxon>Microbacteriaceae</taxon>
        <taxon>Leucobacter</taxon>
    </lineage>
</organism>
<evidence type="ECO:0000256" key="5">
    <source>
        <dbReference type="ARBA" id="ARBA00022692"/>
    </source>
</evidence>
<keyword evidence="4" id="KW-1003">Cell membrane</keyword>
<feature type="transmembrane region" description="Helical" evidence="8">
    <location>
        <begin position="229"/>
        <end position="251"/>
    </location>
</feature>
<dbReference type="CDD" id="cd06261">
    <property type="entry name" value="TM_PBP2"/>
    <property type="match status" value="1"/>
</dbReference>
<accession>A0A939S513</accession>
<evidence type="ECO:0000259" key="9">
    <source>
        <dbReference type="PROSITE" id="PS50928"/>
    </source>
</evidence>
<evidence type="ECO:0000256" key="2">
    <source>
        <dbReference type="ARBA" id="ARBA00007069"/>
    </source>
</evidence>
<evidence type="ECO:0000256" key="6">
    <source>
        <dbReference type="ARBA" id="ARBA00022989"/>
    </source>
</evidence>
<dbReference type="InterPro" id="IPR035906">
    <property type="entry name" value="MetI-like_sf"/>
</dbReference>
<comment type="similarity">
    <text evidence="2">Belongs to the binding-protein-dependent transport system permease family. CysTW subfamily.</text>
</comment>
<dbReference type="PANTHER" id="PTHR42929:SF5">
    <property type="entry name" value="ABC TRANSPORTER PERMEASE PROTEIN"/>
    <property type="match status" value="1"/>
</dbReference>
<feature type="transmembrane region" description="Helical" evidence="8">
    <location>
        <begin position="271"/>
        <end position="294"/>
    </location>
</feature>
<keyword evidence="3 8" id="KW-0813">Transport</keyword>
<evidence type="ECO:0000313" key="10">
    <source>
        <dbReference type="EMBL" id="MBO1900849.1"/>
    </source>
</evidence>
<dbReference type="Proteomes" id="UP000664382">
    <property type="component" value="Unassembled WGS sequence"/>
</dbReference>
<dbReference type="InterPro" id="IPR000515">
    <property type="entry name" value="MetI-like"/>
</dbReference>
<dbReference type="RefSeq" id="WP_208095633.1">
    <property type="nucleotide sequence ID" value="NZ_JAGDYM010000004.1"/>
</dbReference>
<dbReference type="AlphaFoldDB" id="A0A939S513"/>
<name>A0A939S513_9MICO</name>
<protein>
    <submittedName>
        <fullName evidence="10">ABC transporter permease</fullName>
    </submittedName>
</protein>
<evidence type="ECO:0000256" key="3">
    <source>
        <dbReference type="ARBA" id="ARBA00022448"/>
    </source>
</evidence>
<feature type="transmembrane region" description="Helical" evidence="8">
    <location>
        <begin position="167"/>
        <end position="191"/>
    </location>
</feature>
<evidence type="ECO:0000256" key="4">
    <source>
        <dbReference type="ARBA" id="ARBA00022475"/>
    </source>
</evidence>
<gene>
    <name evidence="10" type="ORF">J4H92_02665</name>
</gene>
<dbReference type="EMBL" id="JAGDYM010000004">
    <property type="protein sequence ID" value="MBO1900849.1"/>
    <property type="molecule type" value="Genomic_DNA"/>
</dbReference>
<feature type="domain" description="ABC transmembrane type-1" evidence="9">
    <location>
        <begin position="89"/>
        <end position="294"/>
    </location>
</feature>
<sequence>MTESTVTGGTATERIAAQGAAPGADAAGGRKRGARNWRPLLLLVPAFVIVSLFFLAPLVDVFIRSVTDPVPGLQNYVWLFTTEANLAVVVRTFGTAFLVTVVCLLLAYPYAYLMTIVSDRTRNLLQLFVMLPLWTSILVRTLAWMVLLQDTGPINGLLAAWFGIGPIPLIRTTFGVALGMSQVLLPFMVLPLYSAMAKIDKRLLPAASNLGAKPVTAFLTVYLPLSRPGIFAGSVTVFILGLGFYIIPALLGSSKEIMISALIQQQISVFLMWGQGTALGIFLLVCTILLLVVVSRLNKGGSLFPGVNR</sequence>
<evidence type="ECO:0000256" key="1">
    <source>
        <dbReference type="ARBA" id="ARBA00004651"/>
    </source>
</evidence>
<keyword evidence="5 8" id="KW-0812">Transmembrane</keyword>
<dbReference type="GO" id="GO:0055085">
    <property type="term" value="P:transmembrane transport"/>
    <property type="evidence" value="ECO:0007669"/>
    <property type="project" value="InterPro"/>
</dbReference>
<keyword evidence="6 8" id="KW-1133">Transmembrane helix</keyword>
<keyword evidence="7 8" id="KW-0472">Membrane</keyword>
<evidence type="ECO:0000256" key="7">
    <source>
        <dbReference type="ARBA" id="ARBA00023136"/>
    </source>
</evidence>
<evidence type="ECO:0000313" key="11">
    <source>
        <dbReference type="Proteomes" id="UP000664382"/>
    </source>
</evidence>
<comment type="caution">
    <text evidence="10">The sequence shown here is derived from an EMBL/GenBank/DDBJ whole genome shotgun (WGS) entry which is preliminary data.</text>
</comment>
<reference evidence="10" key="1">
    <citation type="submission" date="2021-03" db="EMBL/GenBank/DDBJ databases">
        <title>Leucobacter chromiisoli sp. nov., isolated from chromium-containing soil of chemical plant.</title>
        <authorList>
            <person name="Xu Z."/>
        </authorList>
    </citation>
    <scope>NUCLEOTIDE SEQUENCE</scope>
    <source>
        <strain evidence="10">S27</strain>
    </source>
</reference>
<dbReference type="PANTHER" id="PTHR42929">
    <property type="entry name" value="INNER MEMBRANE ABC TRANSPORTER PERMEASE PROTEIN YDCU-RELATED-RELATED"/>
    <property type="match status" value="1"/>
</dbReference>
<dbReference type="Gene3D" id="1.10.3720.10">
    <property type="entry name" value="MetI-like"/>
    <property type="match status" value="1"/>
</dbReference>
<feature type="transmembrane region" description="Helical" evidence="8">
    <location>
        <begin position="86"/>
        <end position="112"/>
    </location>
</feature>
<dbReference type="SUPFAM" id="SSF161098">
    <property type="entry name" value="MetI-like"/>
    <property type="match status" value="1"/>
</dbReference>
<feature type="transmembrane region" description="Helical" evidence="8">
    <location>
        <begin position="40"/>
        <end position="66"/>
    </location>
</feature>
<proteinExistence type="inferred from homology"/>
<dbReference type="Pfam" id="PF00528">
    <property type="entry name" value="BPD_transp_1"/>
    <property type="match status" value="1"/>
</dbReference>